<dbReference type="PRINTS" id="PR00700">
    <property type="entry name" value="PRTYPHPHTASE"/>
</dbReference>
<dbReference type="CDD" id="cd01165">
    <property type="entry name" value="BTB_POZ"/>
    <property type="match status" value="1"/>
</dbReference>
<dbReference type="InterPro" id="IPR016130">
    <property type="entry name" value="Tyr_Pase_AS"/>
</dbReference>
<dbReference type="InterPro" id="IPR029021">
    <property type="entry name" value="Prot-tyrosine_phosphatase-like"/>
</dbReference>
<dbReference type="PROSITE" id="PS50055">
    <property type="entry name" value="TYR_PHOSPHATASE_PTP"/>
    <property type="match status" value="2"/>
</dbReference>
<dbReference type="SMART" id="SM00181">
    <property type="entry name" value="EGF"/>
    <property type="match status" value="3"/>
</dbReference>
<dbReference type="InterPro" id="IPR003595">
    <property type="entry name" value="Tyr_Pase_cat"/>
</dbReference>
<feature type="domain" description="Tyrosine specific protein phosphatases" evidence="2">
    <location>
        <begin position="420"/>
        <end position="467"/>
    </location>
</feature>
<dbReference type="SMART" id="SM00225">
    <property type="entry name" value="BTB"/>
    <property type="match status" value="1"/>
</dbReference>
<gene>
    <name evidence="4" type="ORF">CGI_10013571</name>
</gene>
<dbReference type="SMART" id="SM00194">
    <property type="entry name" value="PTPc"/>
    <property type="match status" value="2"/>
</dbReference>
<dbReference type="SUPFAM" id="SSF52799">
    <property type="entry name" value="(Phosphotyrosine protein) phosphatases II"/>
    <property type="match status" value="3"/>
</dbReference>
<dbReference type="Pfam" id="PF00102">
    <property type="entry name" value="Y_phosphatase"/>
    <property type="match status" value="3"/>
</dbReference>
<feature type="domain" description="BTB" evidence="3">
    <location>
        <begin position="1095"/>
        <end position="1154"/>
    </location>
</feature>
<dbReference type="HOGENOM" id="CLU_261177_0_0_1"/>
<dbReference type="SUPFAM" id="SSF54695">
    <property type="entry name" value="POZ domain"/>
    <property type="match status" value="1"/>
</dbReference>
<dbReference type="SUPFAM" id="SSF49785">
    <property type="entry name" value="Galactose-binding domain-like"/>
    <property type="match status" value="1"/>
</dbReference>
<sequence>MVLRGSAYYDTIRLRGHSLRVSNDTNVPPPESSCYNDPGIVTLATIIEEDCERTTRYIWIYQATKLYHRDDCPILEICEVQVFGCEVGYYGENCSTCDHCKNNATCGVERGECDSFGCATGYIKTSQSETCQRCQPGWYGEDCKLRCGHCLGTEPCHHINGSCHRGCQDNYITDWCSTYLLNVEVYNDNAPDPTIVFLIVGPFAGLLVIVLCVLTLTCLLRQSGRKGGKQNNDQCQDLIEQDDEESPETFDDTILYTTVQIRSKSIKTTDLSSVIKTLERDTDKGFTEEFNSIPYGEQSDINCTVGKLPQNIPKNSNQCILKDPLFQNTDDDVAYIASQGPKPKTVGDFWQMVWQENVFVIAMVTNLKEGKKIKCERYWPLSGNNKMLLETFTIQMLSEKAYANFAIHHLKLINGKVKDGASRCGEFCAVYNAIQQLQQDQEVDMFTIVRQLQSRRPEMISDVNEYLRCCQIVADYIKSEPEDTECKSTMKEENVSTRDAPSPFQIPIEEDQFVSKGNTLATSSSQFGTHKAQYAVDENFTQNIIYCSHTSNERNIKEAWLRINLRKVYSIKSVKFWYRTDRTDGKNTIRLPGYSILVSNESWPNSSCYRDPMSPNLPSINENECLATTQYIWFYQSHNSSEDRVPMLEICEVQVYGCDVGFYGENCSKTCGLCKSGTCDIVSGQCDELGCALPGLQASACIECEAGLYGPNCEAPCSEYCKNNMCDGTSGTCLEGCMDGYTGDHCNDTCTTGTFGKDCMQNCSGNCLDNLPCNRTNGMCSHCLPGWMNDFCTESPKSNTIDDFWQMVWQEDVYVIAMVTSLLEGEQVKCVKYWPEITGSQTKANKMCILLESEKTYSSFLIHQLRLRNEKTKENRQVTHLQYTAWPDHGTPNPVELLVYYQYVTKAMEEKPEHKLLVHCSAGIGRTGTFIALDALYRHGIKEGSINIVEYVHTMREDRMNMIQNLDQYKFLYRVLYESFRVKSYLLTKENFVLEVESLMSSNKAVNFSRLRTQFNELESLKPVFHENEKSCGHENISLNMNSSVLPADKIRIILSSHVKGRGTYYNAVPVSNYASDMQTKRTTKRSINLGFPVSNVTFIVEDQRIHVNKATLSGNSPVFNAMFNGHFKERTAKEIVLQGKKAADVVEFLKFFHPMKKQSITEDNVLQILPLAHEYQCDLLTECENFMTNMCKPNTQLTVSTLLDFILTGEMYGLTRFLKVAVEFCAHVDFELLNGKRIQMGFIDEYGNCLSYHKAEDYTIAEKFLEIESETRYAIAEKRLQYLEWKTKLCKSDALKDDYTIPLS</sequence>
<dbReference type="InterPro" id="IPR000742">
    <property type="entry name" value="EGF"/>
</dbReference>
<proteinExistence type="predicted"/>
<feature type="domain" description="Tyrosine specific protein phosphatases" evidence="2">
    <location>
        <begin position="895"/>
        <end position="970"/>
    </location>
</feature>
<dbReference type="PROSITE" id="PS50056">
    <property type="entry name" value="TYR_PHOSPHATASE_2"/>
    <property type="match status" value="2"/>
</dbReference>
<evidence type="ECO:0000259" key="3">
    <source>
        <dbReference type="PROSITE" id="PS50097"/>
    </source>
</evidence>
<dbReference type="SMART" id="SM00404">
    <property type="entry name" value="PTPc_motif"/>
    <property type="match status" value="2"/>
</dbReference>
<protein>
    <submittedName>
        <fullName evidence="4">Tyrosine-protein phosphatase non-receptor type 13</fullName>
    </submittedName>
</protein>
<evidence type="ECO:0000313" key="4">
    <source>
        <dbReference type="EMBL" id="EKC25619.1"/>
    </source>
</evidence>
<dbReference type="InterPro" id="IPR008979">
    <property type="entry name" value="Galactose-bd-like_sf"/>
</dbReference>
<keyword evidence="4" id="KW-0675">Receptor</keyword>
<feature type="domain" description="Tyrosine-protein phosphatase" evidence="1">
    <location>
        <begin position="793"/>
        <end position="979"/>
    </location>
</feature>
<feature type="domain" description="Tyrosine-protein phosphatase" evidence="1">
    <location>
        <begin position="291"/>
        <end position="438"/>
    </location>
</feature>
<dbReference type="PANTHER" id="PTHR19134:SF449">
    <property type="entry name" value="TYROSINE-PROTEIN PHOSPHATASE 1"/>
    <property type="match status" value="1"/>
</dbReference>
<dbReference type="Pfam" id="PF00651">
    <property type="entry name" value="BTB"/>
    <property type="match status" value="1"/>
</dbReference>
<dbReference type="Gene3D" id="2.60.120.260">
    <property type="entry name" value="Galactose-binding domain-like"/>
    <property type="match status" value="1"/>
</dbReference>
<organism evidence="4">
    <name type="scientific">Magallana gigas</name>
    <name type="common">Pacific oyster</name>
    <name type="synonym">Crassostrea gigas</name>
    <dbReference type="NCBI Taxonomy" id="29159"/>
    <lineage>
        <taxon>Eukaryota</taxon>
        <taxon>Metazoa</taxon>
        <taxon>Spiralia</taxon>
        <taxon>Lophotrochozoa</taxon>
        <taxon>Mollusca</taxon>
        <taxon>Bivalvia</taxon>
        <taxon>Autobranchia</taxon>
        <taxon>Pteriomorphia</taxon>
        <taxon>Ostreida</taxon>
        <taxon>Ostreoidea</taxon>
        <taxon>Ostreidae</taxon>
        <taxon>Magallana</taxon>
    </lineage>
</organism>
<dbReference type="CDD" id="cd00047">
    <property type="entry name" value="PTPc"/>
    <property type="match status" value="2"/>
</dbReference>
<name>K1Q2M4_MAGGI</name>
<dbReference type="GO" id="GO:0004725">
    <property type="term" value="F:protein tyrosine phosphatase activity"/>
    <property type="evidence" value="ECO:0007669"/>
    <property type="project" value="InterPro"/>
</dbReference>
<dbReference type="PROSITE" id="PS50097">
    <property type="entry name" value="BTB"/>
    <property type="match status" value="1"/>
</dbReference>
<dbReference type="InterPro" id="IPR000242">
    <property type="entry name" value="PTP_cat"/>
</dbReference>
<dbReference type="PANTHER" id="PTHR19134">
    <property type="entry name" value="RECEPTOR-TYPE TYROSINE-PROTEIN PHOSPHATASE"/>
    <property type="match status" value="1"/>
</dbReference>
<dbReference type="InterPro" id="IPR000387">
    <property type="entry name" value="Tyr_Pase_dom"/>
</dbReference>
<evidence type="ECO:0000259" key="1">
    <source>
        <dbReference type="PROSITE" id="PS50055"/>
    </source>
</evidence>
<dbReference type="PROSITE" id="PS00383">
    <property type="entry name" value="TYR_PHOSPHATASE_1"/>
    <property type="match status" value="1"/>
</dbReference>
<evidence type="ECO:0000259" key="2">
    <source>
        <dbReference type="PROSITE" id="PS50056"/>
    </source>
</evidence>
<dbReference type="InterPro" id="IPR011333">
    <property type="entry name" value="SKP1/BTB/POZ_sf"/>
</dbReference>
<reference evidence="4" key="1">
    <citation type="journal article" date="2012" name="Nature">
        <title>The oyster genome reveals stress adaptation and complexity of shell formation.</title>
        <authorList>
            <person name="Zhang G."/>
            <person name="Fang X."/>
            <person name="Guo X."/>
            <person name="Li L."/>
            <person name="Luo R."/>
            <person name="Xu F."/>
            <person name="Yang P."/>
            <person name="Zhang L."/>
            <person name="Wang X."/>
            <person name="Qi H."/>
            <person name="Xiong Z."/>
            <person name="Que H."/>
            <person name="Xie Y."/>
            <person name="Holland P.W."/>
            <person name="Paps J."/>
            <person name="Zhu Y."/>
            <person name="Wu F."/>
            <person name="Chen Y."/>
            <person name="Wang J."/>
            <person name="Peng C."/>
            <person name="Meng J."/>
            <person name="Yang L."/>
            <person name="Liu J."/>
            <person name="Wen B."/>
            <person name="Zhang N."/>
            <person name="Huang Z."/>
            <person name="Zhu Q."/>
            <person name="Feng Y."/>
            <person name="Mount A."/>
            <person name="Hedgecock D."/>
            <person name="Xu Z."/>
            <person name="Liu Y."/>
            <person name="Domazet-Loso T."/>
            <person name="Du Y."/>
            <person name="Sun X."/>
            <person name="Zhang S."/>
            <person name="Liu B."/>
            <person name="Cheng P."/>
            <person name="Jiang X."/>
            <person name="Li J."/>
            <person name="Fan D."/>
            <person name="Wang W."/>
            <person name="Fu W."/>
            <person name="Wang T."/>
            <person name="Wang B."/>
            <person name="Zhang J."/>
            <person name="Peng Z."/>
            <person name="Li Y."/>
            <person name="Li N."/>
            <person name="Wang J."/>
            <person name="Chen M."/>
            <person name="He Y."/>
            <person name="Tan F."/>
            <person name="Song X."/>
            <person name="Zheng Q."/>
            <person name="Huang R."/>
            <person name="Yang H."/>
            <person name="Du X."/>
            <person name="Chen L."/>
            <person name="Yang M."/>
            <person name="Gaffney P.M."/>
            <person name="Wang S."/>
            <person name="Luo L."/>
            <person name="She Z."/>
            <person name="Ming Y."/>
            <person name="Huang W."/>
            <person name="Zhang S."/>
            <person name="Huang B."/>
            <person name="Zhang Y."/>
            <person name="Qu T."/>
            <person name="Ni P."/>
            <person name="Miao G."/>
            <person name="Wang J."/>
            <person name="Wang Q."/>
            <person name="Steinberg C.E."/>
            <person name="Wang H."/>
            <person name="Li N."/>
            <person name="Qian L."/>
            <person name="Zhang G."/>
            <person name="Li Y."/>
            <person name="Yang H."/>
            <person name="Liu X."/>
            <person name="Wang J."/>
            <person name="Yin Y."/>
            <person name="Wang J."/>
        </authorList>
    </citation>
    <scope>NUCLEOTIDE SEQUENCE [LARGE SCALE GENOMIC DNA]</scope>
    <source>
        <strain evidence="4">05x7-T-G4-1.051#20</strain>
    </source>
</reference>
<dbReference type="EMBL" id="JH816746">
    <property type="protein sequence ID" value="EKC25619.1"/>
    <property type="molecule type" value="Genomic_DNA"/>
</dbReference>
<dbReference type="Gene3D" id="3.90.190.10">
    <property type="entry name" value="Protein tyrosine phosphatase superfamily"/>
    <property type="match status" value="3"/>
</dbReference>
<dbReference type="InterPro" id="IPR000210">
    <property type="entry name" value="BTB/POZ_dom"/>
</dbReference>
<accession>K1Q2M4</accession>
<dbReference type="Gene3D" id="3.30.710.10">
    <property type="entry name" value="Potassium Channel Kv1.1, Chain A"/>
    <property type="match status" value="1"/>
</dbReference>
<dbReference type="InterPro" id="IPR050348">
    <property type="entry name" value="Protein-Tyr_Phosphatase"/>
</dbReference>
<dbReference type="InParanoid" id="K1Q2M4"/>
<dbReference type="Gene3D" id="2.170.300.10">
    <property type="entry name" value="Tie2 ligand-binding domain superfamily"/>
    <property type="match status" value="2"/>
</dbReference>